<dbReference type="InterPro" id="IPR011009">
    <property type="entry name" value="Kinase-like_dom_sf"/>
</dbReference>
<keyword evidence="2" id="KW-0808">Transferase</keyword>
<evidence type="ECO:0000256" key="1">
    <source>
        <dbReference type="ARBA" id="ARBA00022527"/>
    </source>
</evidence>
<feature type="region of interest" description="Disordered" evidence="7">
    <location>
        <begin position="756"/>
        <end position="783"/>
    </location>
</feature>
<evidence type="ECO:0000256" key="7">
    <source>
        <dbReference type="SAM" id="MobiDB-lite"/>
    </source>
</evidence>
<accession>A0A315W6X5</accession>
<dbReference type="InterPro" id="IPR017441">
    <property type="entry name" value="Protein_kinase_ATP_BS"/>
</dbReference>
<feature type="region of interest" description="Disordered" evidence="7">
    <location>
        <begin position="871"/>
        <end position="933"/>
    </location>
</feature>
<dbReference type="PROSITE" id="PS50011">
    <property type="entry name" value="PROTEIN_KINASE_DOM"/>
    <property type="match status" value="1"/>
</dbReference>
<evidence type="ECO:0000313" key="9">
    <source>
        <dbReference type="EMBL" id="PWA31474.1"/>
    </source>
</evidence>
<dbReference type="Gene3D" id="1.25.40.20">
    <property type="entry name" value="Ankyrin repeat-containing domain"/>
    <property type="match status" value="2"/>
</dbReference>
<feature type="region of interest" description="Disordered" evidence="7">
    <location>
        <begin position="1076"/>
        <end position="1109"/>
    </location>
</feature>
<evidence type="ECO:0000259" key="8">
    <source>
        <dbReference type="PROSITE" id="PS50011"/>
    </source>
</evidence>
<feature type="region of interest" description="Disordered" evidence="7">
    <location>
        <begin position="630"/>
        <end position="650"/>
    </location>
</feature>
<evidence type="ECO:0000256" key="3">
    <source>
        <dbReference type="ARBA" id="ARBA00022741"/>
    </source>
</evidence>
<evidence type="ECO:0000313" key="10">
    <source>
        <dbReference type="Proteomes" id="UP000250572"/>
    </source>
</evidence>
<feature type="region of interest" description="Disordered" evidence="7">
    <location>
        <begin position="452"/>
        <end position="532"/>
    </location>
</feature>
<name>A0A315W6X5_GAMAF</name>
<dbReference type="Gene3D" id="1.10.510.10">
    <property type="entry name" value="Transferase(Phosphotransferase) domain 1"/>
    <property type="match status" value="1"/>
</dbReference>
<feature type="binding site" evidence="6">
    <location>
        <position position="1150"/>
    </location>
    <ligand>
        <name>ATP</name>
        <dbReference type="ChEBI" id="CHEBI:30616"/>
    </ligand>
</feature>
<dbReference type="InterPro" id="IPR036770">
    <property type="entry name" value="Ankyrin_rpt-contain_sf"/>
</dbReference>
<keyword evidence="3 6" id="KW-0547">Nucleotide-binding</keyword>
<dbReference type="InterPro" id="IPR008271">
    <property type="entry name" value="Ser/Thr_kinase_AS"/>
</dbReference>
<feature type="compositionally biased region" description="Polar residues" evidence="7">
    <location>
        <begin position="280"/>
        <end position="290"/>
    </location>
</feature>
<dbReference type="PANTHER" id="PTHR11584">
    <property type="entry name" value="SERINE/THREONINE PROTEIN KINASE"/>
    <property type="match status" value="1"/>
</dbReference>
<dbReference type="InterPro" id="IPR000719">
    <property type="entry name" value="Prot_kinase_dom"/>
</dbReference>
<dbReference type="EMBL" id="NHOQ01000293">
    <property type="protein sequence ID" value="PWA31474.1"/>
    <property type="molecule type" value="Genomic_DNA"/>
</dbReference>
<sequence>MEAKKRRDTDDLEDDDDDVDVMHLGELEGENDLVVLGPQMEILEVLEVSDDEEEEEWRFVDLFTACQSNKSQVVQGLLRADADLTLCNHRQQTALHISPPELQEKMVRWMTRPHLSAQEQLLQAAWQGHLGSVRQLLTDSVDVNVPNSDGATAVILAVRDVDLFQDMATWLPWEHNPVEVVKELLKLPADLQARDHNGCSALHYATNLSSRLMEEIVPVLIEALGHTEADLKSLSELEKYLFQDLDFEDSDAEQDTEILFHCHKARRHQHSDHSHCHTRASLQTSGSLPQSDKKEFSQDKGIPTCSQNAMETLKNPGRANQDGRRGSRGLCLPSLSNSHRHSDHSDALLSSGFLSTRTACQPVTPRQRQRTRSVVEVFPPSHSLLCVPESSQLSQSAPSIMEPLLCPNTMMQARAHIQTRLSSQSTLNDQRSPLPAFHSHTPKLLVPIEGRPRHSKALPPLKPHVPLKPISRSPLSSRTELRKERQSWGSSCSGPSKDGSEESGSSSSSQSSINLENEDDSGQIQETSNKDRNLKFVKDRTLQDSNDRIRSEADFFGGTMRHVKAKLCSLVNRSIHDRERDHVNCTNHPTVEKTDSHHPKDANKSECVEECNHFESNKKSDAYVFSEVRRNTSHTTESKTGISNKTKNDAKGLEDDAIGCFDEDSENEQIDPENTASEDVRDCSAVTAVEKTGFFPVDPKKYEKMFKARNKESKTRVNFHLKAKNSTIYSLNKDARVISGNHSKINIKCSASPTVDKDKSKKIKSGNAAPLSVGTLTPRNISEPHSNKIHQLISMRELKSAQGVKKPGLGGKSPRSKSAVDLITYRDMFQQIQSGSEGPAMYEMFAGPLFENHRVSSSCEKPKERQLQCMPTRKTKQSHKVKHKPVQNKPKRHSVESTATLTKSKPKPVSSRIKTQFTTNSCKTDKSPKLKDETDDVKGVEFSQKSSKDEFEDHILSTIVEALSKNGSETLQPQEKTLTEPITPLYGVDSRNHKTSSKSTRNSAKKDPQLAQSLDPLQANINTWTSSDSTCHTLMSPVYRKFLDEVGEGPLTDDLLQCLAEELISLDERDVSGVLENSEHEKKESHGEAEHVSGKKAPPEVARNDSNTYLGSGLVPKDTITWAKGEVLGKGAYGTVYCGLTSQGQLIAVKQVCLDSSDPDAAKKEYNRLQGEVELLKTLCHSNIVGFLGTSLYQHVVSIFMEYIPGGSIASILHRLKLFVASFKISCKNLECQINKDCFHFPLRFGPLPERVLALYTHQILEGVAFLHQNRVIHRDLKGNNVMLMPTGVIKLIDFGCARRLSCLNHTAPNSGELLKSIHGTPYWMAPEVINESGYGRKSDIWSVGCTVFEMATGKPPLAHMDKMAALFYIGARRGLMPSLPDGFSENAKDFVKICLTSDQSVRPSAEQLLKHSFIPKGHTSIKYCEAQKRKCATKSVGLSVSALPLHVAIRQEGGTAERSAAHLGMTGGGEEEEEERQE</sequence>
<keyword evidence="10" id="KW-1185">Reference proteome</keyword>
<proteinExistence type="predicted"/>
<dbReference type="PANTHER" id="PTHR11584:SF369">
    <property type="entry name" value="MITOGEN-ACTIVATED PROTEIN KINASE KINASE KINASE 19-RELATED"/>
    <property type="match status" value="1"/>
</dbReference>
<protein>
    <recommendedName>
        <fullName evidence="8">Protein kinase domain-containing protein</fullName>
    </recommendedName>
</protein>
<dbReference type="GO" id="GO:0035556">
    <property type="term" value="P:intracellular signal transduction"/>
    <property type="evidence" value="ECO:0007669"/>
    <property type="project" value="UniProtKB-ARBA"/>
</dbReference>
<feature type="compositionally biased region" description="Basic and acidic residues" evidence="7">
    <location>
        <begin position="1076"/>
        <end position="1093"/>
    </location>
</feature>
<feature type="compositionally biased region" description="Basic residues" evidence="7">
    <location>
        <begin position="873"/>
        <end position="892"/>
    </location>
</feature>
<keyword evidence="4" id="KW-0418">Kinase</keyword>
<reference evidence="9 10" key="1">
    <citation type="journal article" date="2018" name="G3 (Bethesda)">
        <title>A High-Quality Reference Genome for the Invasive Mosquitofish Gambusia affinis Using a Chicago Library.</title>
        <authorList>
            <person name="Hoffberg S.L."/>
            <person name="Troendle N.J."/>
            <person name="Glenn T.C."/>
            <person name="Mahmud O."/>
            <person name="Louha S."/>
            <person name="Chalopin D."/>
            <person name="Bennetzen J.L."/>
            <person name="Mauricio R."/>
        </authorList>
    </citation>
    <scope>NUCLEOTIDE SEQUENCE [LARGE SCALE GENOMIC DNA]</scope>
    <source>
        <strain evidence="9">NE01/NJP1002.9</strain>
        <tissue evidence="9">Muscle</tissue>
    </source>
</reference>
<dbReference type="Proteomes" id="UP000250572">
    <property type="component" value="Unassembled WGS sequence"/>
</dbReference>
<feature type="compositionally biased region" description="Low complexity" evidence="7">
    <location>
        <begin position="493"/>
        <end position="512"/>
    </location>
</feature>
<dbReference type="SMART" id="SM00220">
    <property type="entry name" value="S_TKc"/>
    <property type="match status" value="1"/>
</dbReference>
<keyword evidence="1" id="KW-0723">Serine/threonine-protein kinase</keyword>
<feature type="region of interest" description="Disordered" evidence="7">
    <location>
        <begin position="984"/>
        <end position="1008"/>
    </location>
</feature>
<feature type="domain" description="Protein kinase" evidence="8">
    <location>
        <begin position="1122"/>
        <end position="1415"/>
    </location>
</feature>
<dbReference type="STRING" id="33528.ENSGAFP00000027152"/>
<evidence type="ECO:0000256" key="4">
    <source>
        <dbReference type="ARBA" id="ARBA00022777"/>
    </source>
</evidence>
<feature type="compositionally biased region" description="Polar residues" evidence="7">
    <location>
        <begin position="633"/>
        <end position="645"/>
    </location>
</feature>
<feature type="compositionally biased region" description="Polar residues" evidence="7">
    <location>
        <begin position="774"/>
        <end position="783"/>
    </location>
</feature>
<feature type="region of interest" description="Disordered" evidence="7">
    <location>
        <begin position="1455"/>
        <end position="1479"/>
    </location>
</feature>
<evidence type="ECO:0000256" key="5">
    <source>
        <dbReference type="ARBA" id="ARBA00022840"/>
    </source>
</evidence>
<feature type="region of interest" description="Disordered" evidence="7">
    <location>
        <begin position="272"/>
        <end position="346"/>
    </location>
</feature>
<feature type="compositionally biased region" description="Basic and acidic residues" evidence="7">
    <location>
        <begin position="923"/>
        <end position="933"/>
    </location>
</feature>
<dbReference type="SUPFAM" id="SSF56112">
    <property type="entry name" value="Protein kinase-like (PK-like)"/>
    <property type="match status" value="1"/>
</dbReference>
<dbReference type="Pfam" id="PF00069">
    <property type="entry name" value="Pkinase"/>
    <property type="match status" value="1"/>
</dbReference>
<dbReference type="SUPFAM" id="SSF48403">
    <property type="entry name" value="Ankyrin repeat"/>
    <property type="match status" value="1"/>
</dbReference>
<gene>
    <name evidence="9" type="ORF">CCH79_00002982</name>
</gene>
<organism evidence="9 10">
    <name type="scientific">Gambusia affinis</name>
    <name type="common">Western mosquitofish</name>
    <name type="synonym">Heterandria affinis</name>
    <dbReference type="NCBI Taxonomy" id="33528"/>
    <lineage>
        <taxon>Eukaryota</taxon>
        <taxon>Metazoa</taxon>
        <taxon>Chordata</taxon>
        <taxon>Craniata</taxon>
        <taxon>Vertebrata</taxon>
        <taxon>Euteleostomi</taxon>
        <taxon>Actinopterygii</taxon>
        <taxon>Neopterygii</taxon>
        <taxon>Teleostei</taxon>
        <taxon>Neoteleostei</taxon>
        <taxon>Acanthomorphata</taxon>
        <taxon>Ovalentaria</taxon>
        <taxon>Atherinomorphae</taxon>
        <taxon>Cyprinodontiformes</taxon>
        <taxon>Poeciliidae</taxon>
        <taxon>Poeciliinae</taxon>
        <taxon>Gambusia</taxon>
    </lineage>
</organism>
<dbReference type="FunFam" id="1.10.510.10:FF:001560">
    <property type="entry name" value="Mitogen-activated protein kinase kinase kinase 19"/>
    <property type="match status" value="1"/>
</dbReference>
<dbReference type="PROSITE" id="PS00107">
    <property type="entry name" value="PROTEIN_KINASE_ATP"/>
    <property type="match status" value="1"/>
</dbReference>
<evidence type="ECO:0000256" key="6">
    <source>
        <dbReference type="PROSITE-ProRule" id="PRU10141"/>
    </source>
</evidence>
<keyword evidence="5 6" id="KW-0067">ATP-binding</keyword>
<dbReference type="GO" id="GO:0005524">
    <property type="term" value="F:ATP binding"/>
    <property type="evidence" value="ECO:0007669"/>
    <property type="project" value="UniProtKB-UniRule"/>
</dbReference>
<dbReference type="Gene3D" id="3.30.200.20">
    <property type="entry name" value="Phosphorylase Kinase, domain 1"/>
    <property type="match status" value="1"/>
</dbReference>
<dbReference type="GO" id="GO:0004674">
    <property type="term" value="F:protein serine/threonine kinase activity"/>
    <property type="evidence" value="ECO:0007669"/>
    <property type="project" value="UniProtKB-KW"/>
</dbReference>
<feature type="compositionally biased region" description="Polar residues" evidence="7">
    <location>
        <begin position="912"/>
        <end position="922"/>
    </location>
</feature>
<dbReference type="PROSITE" id="PS00108">
    <property type="entry name" value="PROTEIN_KINASE_ST"/>
    <property type="match status" value="1"/>
</dbReference>
<evidence type="ECO:0000256" key="2">
    <source>
        <dbReference type="ARBA" id="ARBA00022679"/>
    </source>
</evidence>
<feature type="compositionally biased region" description="Acidic residues" evidence="7">
    <location>
        <begin position="1470"/>
        <end position="1479"/>
    </location>
</feature>
<comment type="caution">
    <text evidence="9">The sequence shown here is derived from an EMBL/GenBank/DDBJ whole genome shotgun (WGS) entry which is preliminary data.</text>
</comment>